<dbReference type="EMBL" id="JAWDGP010000422">
    <property type="protein sequence ID" value="KAK3800706.1"/>
    <property type="molecule type" value="Genomic_DNA"/>
</dbReference>
<proteinExistence type="predicted"/>
<accession>A0AAE1B885</accession>
<organism evidence="1 2">
    <name type="scientific">Elysia crispata</name>
    <name type="common">lettuce slug</name>
    <dbReference type="NCBI Taxonomy" id="231223"/>
    <lineage>
        <taxon>Eukaryota</taxon>
        <taxon>Metazoa</taxon>
        <taxon>Spiralia</taxon>
        <taxon>Lophotrochozoa</taxon>
        <taxon>Mollusca</taxon>
        <taxon>Gastropoda</taxon>
        <taxon>Heterobranchia</taxon>
        <taxon>Euthyneura</taxon>
        <taxon>Panpulmonata</taxon>
        <taxon>Sacoglossa</taxon>
        <taxon>Placobranchoidea</taxon>
        <taxon>Plakobranchidae</taxon>
        <taxon>Elysia</taxon>
    </lineage>
</organism>
<reference evidence="1" key="1">
    <citation type="journal article" date="2023" name="G3 (Bethesda)">
        <title>A reference genome for the long-term kleptoplast-retaining sea slug Elysia crispata morphotype clarki.</title>
        <authorList>
            <person name="Eastman K.E."/>
            <person name="Pendleton A.L."/>
            <person name="Shaikh M.A."/>
            <person name="Suttiyut T."/>
            <person name="Ogas R."/>
            <person name="Tomko P."/>
            <person name="Gavelis G."/>
            <person name="Widhalm J.R."/>
            <person name="Wisecaver J.H."/>
        </authorList>
    </citation>
    <scope>NUCLEOTIDE SEQUENCE</scope>
    <source>
        <strain evidence="1">ECLA1</strain>
    </source>
</reference>
<dbReference type="AlphaFoldDB" id="A0AAE1B885"/>
<comment type="caution">
    <text evidence="1">The sequence shown here is derived from an EMBL/GenBank/DDBJ whole genome shotgun (WGS) entry which is preliminary data.</text>
</comment>
<evidence type="ECO:0000313" key="1">
    <source>
        <dbReference type="EMBL" id="KAK3800706.1"/>
    </source>
</evidence>
<dbReference type="Proteomes" id="UP001283361">
    <property type="component" value="Unassembled WGS sequence"/>
</dbReference>
<gene>
    <name evidence="1" type="ORF">RRG08_003112</name>
</gene>
<keyword evidence="2" id="KW-1185">Reference proteome</keyword>
<name>A0AAE1B885_9GAST</name>
<sequence length="101" mass="10934">MCGDRVGSPSGMKRAKLNIGLVYSQLKGRPRQEQTNTLGLMLSELCWSTELGRPRLPGARTPFQQPFWVALGGATHRGAAWEMARPTALTAKSGCCNFGVV</sequence>
<evidence type="ECO:0000313" key="2">
    <source>
        <dbReference type="Proteomes" id="UP001283361"/>
    </source>
</evidence>
<protein>
    <submittedName>
        <fullName evidence="1">Uncharacterized protein</fullName>
    </submittedName>
</protein>